<gene>
    <name evidence="1" type="ORF">IGS67_06530</name>
</gene>
<protein>
    <recommendedName>
        <fullName evidence="3">GGDEF domain-containing protein, diguanylate cyclase (C-di-GMP synthetase) or its enzymatically inactive variants</fullName>
    </recommendedName>
</protein>
<accession>A0ABR9DRX4</accession>
<evidence type="ECO:0008006" key="3">
    <source>
        <dbReference type="Google" id="ProtNLM"/>
    </source>
</evidence>
<name>A0ABR9DRX4_9MICO</name>
<comment type="caution">
    <text evidence="1">The sequence shown here is derived from an EMBL/GenBank/DDBJ whole genome shotgun (WGS) entry which is preliminary data.</text>
</comment>
<organism evidence="1 2">
    <name type="scientific">Flavimobilis rhizosphaerae</name>
    <dbReference type="NCBI Taxonomy" id="2775421"/>
    <lineage>
        <taxon>Bacteria</taxon>
        <taxon>Bacillati</taxon>
        <taxon>Actinomycetota</taxon>
        <taxon>Actinomycetes</taxon>
        <taxon>Micrococcales</taxon>
        <taxon>Jonesiaceae</taxon>
        <taxon>Flavimobilis</taxon>
    </lineage>
</organism>
<dbReference type="Proteomes" id="UP000642107">
    <property type="component" value="Unassembled WGS sequence"/>
</dbReference>
<reference evidence="1 2" key="1">
    <citation type="submission" date="2020-09" db="EMBL/GenBank/DDBJ databases">
        <title>Flavimobilis rhizosphaerae sp. nov., isolated from rhizosphere soil of Spartina alterniflora.</title>
        <authorList>
            <person name="Hanqin C."/>
        </authorList>
    </citation>
    <scope>NUCLEOTIDE SEQUENCE [LARGE SCALE GENOMIC DNA]</scope>
    <source>
        <strain evidence="1 2">GY 10621</strain>
    </source>
</reference>
<sequence>MTYREPHAHAEELHLLDTWRSRALDTVWRHPGDWSHPATEAVVEAFVNGTDPAEAVRRLGAARAHVGVTMSETIDDLMCLFRAVGHPAEPELVREVAIGWAAGTEVEPQLGLTDPVTGLRTRGYLVARLQELYDAPEGARSWDAHALLVLDVRLDGASTLTRFRAGAIVGSVLLDVLGTGHPSAQLRPGLFAMLVDRATAPRTVTTVRARVDAVTAERFSGFGLESQLRSPARTWLEQLPDDATLCPSLVESLTL</sequence>
<proteinExistence type="predicted"/>
<keyword evidence="2" id="KW-1185">Reference proteome</keyword>
<evidence type="ECO:0000313" key="1">
    <source>
        <dbReference type="EMBL" id="MBD9699146.1"/>
    </source>
</evidence>
<evidence type="ECO:0000313" key="2">
    <source>
        <dbReference type="Proteomes" id="UP000642107"/>
    </source>
</evidence>
<dbReference type="EMBL" id="JACZDF010000003">
    <property type="protein sequence ID" value="MBD9699146.1"/>
    <property type="molecule type" value="Genomic_DNA"/>
</dbReference>
<dbReference type="RefSeq" id="WP_192278988.1">
    <property type="nucleotide sequence ID" value="NZ_JACZDF010000003.1"/>
</dbReference>